<dbReference type="OrthoDB" id="5591224at2"/>
<keyword evidence="9" id="KW-1185">Reference proteome</keyword>
<reference evidence="8 9" key="1">
    <citation type="journal article" date="2015" name="Int. J. Syst. Evol. Microbiol.">
        <title>Erwinia iniecta sp. nov., isolated from Russian wheat aphids (Diuraphis noxia).</title>
        <authorList>
            <person name="Campillo T."/>
            <person name="Luna E."/>
            <person name="Portier P."/>
            <person name="Fischer-Le Saux M."/>
            <person name="Lapitan N."/>
            <person name="Tisserat N.A."/>
            <person name="Leach J.E."/>
        </authorList>
    </citation>
    <scope>NUCLEOTIDE SEQUENCE [LARGE SCALE GENOMIC DNA]</scope>
    <source>
        <strain evidence="6 9">B120</strain>
        <strain evidence="7 8">B149</strain>
    </source>
</reference>
<dbReference type="InterPro" id="IPR000259">
    <property type="entry name" value="Adhesion_dom_fimbrial"/>
</dbReference>
<evidence type="ECO:0000313" key="7">
    <source>
        <dbReference type="EMBL" id="KOC90555.1"/>
    </source>
</evidence>
<keyword evidence="2 4" id="KW-0732">Signal</keyword>
<evidence type="ECO:0000256" key="4">
    <source>
        <dbReference type="SAM" id="SignalP"/>
    </source>
</evidence>
<dbReference type="Proteomes" id="UP000036851">
    <property type="component" value="Unassembled WGS sequence"/>
</dbReference>
<dbReference type="EMBL" id="JRXE01000023">
    <property type="protein sequence ID" value="KOC88565.1"/>
    <property type="molecule type" value="Genomic_DNA"/>
</dbReference>
<feature type="signal peptide" evidence="4">
    <location>
        <begin position="1"/>
        <end position="25"/>
    </location>
</feature>
<name>A0A0L7T5D1_9GAMM</name>
<dbReference type="Pfam" id="PF00419">
    <property type="entry name" value="Fimbrial"/>
    <property type="match status" value="1"/>
</dbReference>
<evidence type="ECO:0000313" key="6">
    <source>
        <dbReference type="EMBL" id="KOC88565.1"/>
    </source>
</evidence>
<dbReference type="RefSeq" id="WP_052900707.1">
    <property type="nucleotide sequence ID" value="NZ_JRXE01000023.1"/>
</dbReference>
<keyword evidence="3" id="KW-0281">Fimbrium</keyword>
<dbReference type="Proteomes" id="UP000037088">
    <property type="component" value="Unassembled WGS sequence"/>
</dbReference>
<dbReference type="AlphaFoldDB" id="A0A0L7T5D1"/>
<evidence type="ECO:0000256" key="2">
    <source>
        <dbReference type="ARBA" id="ARBA00022729"/>
    </source>
</evidence>
<organism evidence="7 8">
    <name type="scientific">Winslowiella iniecta</name>
    <dbReference type="NCBI Taxonomy" id="1560201"/>
    <lineage>
        <taxon>Bacteria</taxon>
        <taxon>Pseudomonadati</taxon>
        <taxon>Pseudomonadota</taxon>
        <taxon>Gammaproteobacteria</taxon>
        <taxon>Enterobacterales</taxon>
        <taxon>Erwiniaceae</taxon>
        <taxon>Winslowiella</taxon>
    </lineage>
</organism>
<evidence type="ECO:0000256" key="3">
    <source>
        <dbReference type="ARBA" id="ARBA00023263"/>
    </source>
</evidence>
<dbReference type="Gene3D" id="2.60.40.1090">
    <property type="entry name" value="Fimbrial-type adhesion domain"/>
    <property type="match status" value="1"/>
</dbReference>
<dbReference type="PATRIC" id="fig|1560201.3.peg.3402"/>
<feature type="domain" description="Fimbrial-type adhesion" evidence="5">
    <location>
        <begin position="207"/>
        <end position="341"/>
    </location>
</feature>
<evidence type="ECO:0000313" key="9">
    <source>
        <dbReference type="Proteomes" id="UP000037088"/>
    </source>
</evidence>
<dbReference type="SUPFAM" id="SSF49401">
    <property type="entry name" value="Bacterial adhesins"/>
    <property type="match status" value="1"/>
</dbReference>
<dbReference type="STRING" id="1560201.NG42_16060"/>
<dbReference type="GO" id="GO:0043709">
    <property type="term" value="P:cell adhesion involved in single-species biofilm formation"/>
    <property type="evidence" value="ECO:0007669"/>
    <property type="project" value="TreeGrafter"/>
</dbReference>
<evidence type="ECO:0000259" key="5">
    <source>
        <dbReference type="Pfam" id="PF00419"/>
    </source>
</evidence>
<proteinExistence type="predicted"/>
<comment type="caution">
    <text evidence="7">The sequence shown here is derived from an EMBL/GenBank/DDBJ whole genome shotgun (WGS) entry which is preliminary data.</text>
</comment>
<evidence type="ECO:0000313" key="8">
    <source>
        <dbReference type="Proteomes" id="UP000036851"/>
    </source>
</evidence>
<comment type="subcellular location">
    <subcellularLocation>
        <location evidence="1">Fimbrium</location>
    </subcellularLocation>
</comment>
<dbReference type="EMBL" id="JRXF01000029">
    <property type="protein sequence ID" value="KOC90555.1"/>
    <property type="molecule type" value="Genomic_DNA"/>
</dbReference>
<gene>
    <name evidence="6" type="ORF">NG42_16060</name>
    <name evidence="7" type="ORF">NG43_16930</name>
</gene>
<protein>
    <recommendedName>
        <fullName evidence="5">Fimbrial-type adhesion domain-containing protein</fullName>
    </recommendedName>
</protein>
<accession>A0A0L7T5D1</accession>
<dbReference type="InterPro" id="IPR008966">
    <property type="entry name" value="Adhesion_dom_sf"/>
</dbReference>
<dbReference type="PANTHER" id="PTHR33420">
    <property type="entry name" value="FIMBRIAL SUBUNIT ELFA-RELATED"/>
    <property type="match status" value="1"/>
</dbReference>
<dbReference type="GO" id="GO:0009289">
    <property type="term" value="C:pilus"/>
    <property type="evidence" value="ECO:0007669"/>
    <property type="project" value="UniProtKB-SubCell"/>
</dbReference>
<feature type="chain" id="PRO_5010427025" description="Fimbrial-type adhesion domain-containing protein" evidence="4">
    <location>
        <begin position="26"/>
        <end position="342"/>
    </location>
</feature>
<dbReference type="InterPro" id="IPR036937">
    <property type="entry name" value="Adhesion_dom_fimbrial_sf"/>
</dbReference>
<sequence>MKVKQLNSWLVTAMLFGTLSTSAVAFEQGEVRLVNGTQTRDIELTDSDIVDNNPGAEVTRSWNVTARYKGQVYCDQAIIPGANSVFFQTTSILPPSEINSGFLKLNEYFDVKVEVVVAGYNQNFYTIPFTDVDNLQTDFFCEQSPQEIQRDFESASKGKVTFKLRKRITNGAVIDDQETFNMFGRMGGGNGRYGNEPMFNVRIKTAIIGVPEKCIFNGGNPIQVDFGDIGSEGLDGSRYMQDLAIDFVCSGGDFDNGSKNIKLTVRADVSDFSADYFKTDKPDLGIKLTSREGIVRPNITYLVQSNQNSGRWQLSAAPFAKPGASISEGEFNASATVIASFD</sequence>
<evidence type="ECO:0000256" key="1">
    <source>
        <dbReference type="ARBA" id="ARBA00004561"/>
    </source>
</evidence>
<dbReference type="PANTHER" id="PTHR33420:SF31">
    <property type="entry name" value="TYPE 1 FIMBRIN D-MANNOSE SPECIFIC ADHESIN"/>
    <property type="match status" value="1"/>
</dbReference>
<dbReference type="InterPro" id="IPR050263">
    <property type="entry name" value="Bact_Fimbrial_Adh_Pro"/>
</dbReference>